<sequence length="880" mass="98360">MAAESVGLAASIAGLLSLGLQITGGIVKYMDAFEDRDEELRNVKKQNDNLGVTLHAMKTVLAGLQGHSPAVAAAVDQNIRSCEEDLRALEALCVELSDHAGSTWSKRLENKKKKVTFAFHRPKLRDLELQLQKAHSTLQLIQGSLGLEASNRNTALLAAIESSSRGQASEMLLVRSEVAAFATPMADVNNKLQGLQSVMTQTGQLVMAHSGAIESEIHESSQRVRYDIHHSHNSILDHLKTIDHKVQLLGEENSSLRALARKAASKPAVLKRLSPLHELTYQFGNWVGEAVEALSRANCESQPAISHRSLHDISYLPVWSDFSILCVDKFPKVTIAFECGPLSTAIINNDSDEVDRVLRRFPDSITELDIYERSPLHLAAAKPEILARLVKSADLSILNQRDRKGASALELAMAFSSRHCVNGVQRVRCKKCSCYLCAKILLDAGCDLVSMSVMPGTPHYLLHLNDVLEASSELARRHYIFQTSKRRRLQRTGHVLTNRSLSTKQEVGEERTTSDIQRGISQAPRQRRIYNEAEEAIESMSDWIFQQIWSVHLAQLFYRHGFMPKPSVFLQLLQSRTPSLWDRLTPEIVCWLLEHGGDLFLRSPAGPVNKTADDGVFAAHYVFYQLGRNHFLWLPSYLAAAPVSAIFERITVTCLNLTDGCCCPCSTKGCSSFTWLMKGFATHKNGSATPEQACLDHARRIADHFKSCGPELTLATYEEAIRFMTFEALDLFHSCCNTRSVVDEGAAWVDIDDTEVIEEQGLLLELHEELVVEFTREARGYLGDGPNGGILSTQFWRSYWTDRMTEELKKLNGGDLTATERRDAEEIGVIWDESTEGDEGDKCKGGNPYDRGDVEHYWFELDLICPEYNEPWPEGLRCIH</sequence>
<evidence type="ECO:0000256" key="1">
    <source>
        <dbReference type="SAM" id="Coils"/>
    </source>
</evidence>
<protein>
    <recommendedName>
        <fullName evidence="4">Fungal N-terminal domain-containing protein</fullName>
    </recommendedName>
</protein>
<name>A0ABQ9S8R6_9PEZI</name>
<keyword evidence="1" id="KW-0175">Coiled coil</keyword>
<comment type="caution">
    <text evidence="2">The sequence shown here is derived from an EMBL/GenBank/DDBJ whole genome shotgun (WGS) entry which is preliminary data.</text>
</comment>
<proteinExistence type="predicted"/>
<gene>
    <name evidence="2" type="ORF">CPAR01_12853</name>
</gene>
<evidence type="ECO:0008006" key="4">
    <source>
        <dbReference type="Google" id="ProtNLM"/>
    </source>
</evidence>
<dbReference type="GeneID" id="85381006"/>
<dbReference type="SUPFAM" id="SSF48403">
    <property type="entry name" value="Ankyrin repeat"/>
    <property type="match status" value="1"/>
</dbReference>
<evidence type="ECO:0000313" key="2">
    <source>
        <dbReference type="EMBL" id="KAK1528295.1"/>
    </source>
</evidence>
<evidence type="ECO:0000313" key="3">
    <source>
        <dbReference type="Proteomes" id="UP001241169"/>
    </source>
</evidence>
<organism evidence="2 3">
    <name type="scientific">Colletotrichum paranaense</name>
    <dbReference type="NCBI Taxonomy" id="1914294"/>
    <lineage>
        <taxon>Eukaryota</taxon>
        <taxon>Fungi</taxon>
        <taxon>Dikarya</taxon>
        <taxon>Ascomycota</taxon>
        <taxon>Pezizomycotina</taxon>
        <taxon>Sordariomycetes</taxon>
        <taxon>Hypocreomycetidae</taxon>
        <taxon>Glomerellales</taxon>
        <taxon>Glomerellaceae</taxon>
        <taxon>Colletotrichum</taxon>
        <taxon>Colletotrichum acutatum species complex</taxon>
    </lineage>
</organism>
<dbReference type="RefSeq" id="XP_060344640.1">
    <property type="nucleotide sequence ID" value="XM_060497107.1"/>
</dbReference>
<dbReference type="InterPro" id="IPR036770">
    <property type="entry name" value="Ankyrin_rpt-contain_sf"/>
</dbReference>
<keyword evidence="3" id="KW-1185">Reference proteome</keyword>
<dbReference type="Gene3D" id="1.25.40.20">
    <property type="entry name" value="Ankyrin repeat-containing domain"/>
    <property type="match status" value="1"/>
</dbReference>
<dbReference type="Proteomes" id="UP001241169">
    <property type="component" value="Unassembled WGS sequence"/>
</dbReference>
<accession>A0ABQ9S8R6</accession>
<feature type="coiled-coil region" evidence="1">
    <location>
        <begin position="72"/>
        <end position="99"/>
    </location>
</feature>
<reference evidence="2 3" key="1">
    <citation type="submission" date="2016-10" db="EMBL/GenBank/DDBJ databases">
        <title>The genome sequence of Colletotrichum fioriniae PJ7.</title>
        <authorList>
            <person name="Baroncelli R."/>
        </authorList>
    </citation>
    <scope>NUCLEOTIDE SEQUENCE [LARGE SCALE GENOMIC DNA]</scope>
    <source>
        <strain evidence="2 3">IMI 384185</strain>
    </source>
</reference>
<dbReference type="EMBL" id="MOPA01000011">
    <property type="protein sequence ID" value="KAK1528295.1"/>
    <property type="molecule type" value="Genomic_DNA"/>
</dbReference>